<reference evidence="1" key="1">
    <citation type="submission" date="2015-04" db="UniProtKB">
        <authorList>
            <consortium name="EnsemblPlants"/>
        </authorList>
    </citation>
    <scope>IDENTIFICATION</scope>
</reference>
<sequence>MVVMPMDGRWTGEDLRPLGGSVSRGRRHRQICKRQKRNKRGLKCAYAYGYYLDDKVKSEFFTYDSGVLSALYISGTHMTTPPLSPFAAAGWSLQQPIRHHQVGDLTRRDGVVDFLAITLHAVSCDPEAYIYTQVIGRIEISLWCHSNQASGSLGVALMF</sequence>
<accession>A0A0E0MN84</accession>
<dbReference type="Gramene" id="OPUNC12G13300.1">
    <property type="protein sequence ID" value="OPUNC12G13300.1"/>
    <property type="gene ID" value="OPUNC12G13300"/>
</dbReference>
<dbReference type="AlphaFoldDB" id="A0A0E0MN84"/>
<proteinExistence type="predicted"/>
<dbReference type="Proteomes" id="UP000026962">
    <property type="component" value="Chromosome 12"/>
</dbReference>
<organism evidence="1">
    <name type="scientific">Oryza punctata</name>
    <name type="common">Red rice</name>
    <dbReference type="NCBI Taxonomy" id="4537"/>
    <lineage>
        <taxon>Eukaryota</taxon>
        <taxon>Viridiplantae</taxon>
        <taxon>Streptophyta</taxon>
        <taxon>Embryophyta</taxon>
        <taxon>Tracheophyta</taxon>
        <taxon>Spermatophyta</taxon>
        <taxon>Magnoliopsida</taxon>
        <taxon>Liliopsida</taxon>
        <taxon>Poales</taxon>
        <taxon>Poaceae</taxon>
        <taxon>BOP clade</taxon>
        <taxon>Oryzoideae</taxon>
        <taxon>Oryzeae</taxon>
        <taxon>Oryzinae</taxon>
        <taxon>Oryza</taxon>
    </lineage>
</organism>
<reference evidence="1" key="2">
    <citation type="submission" date="2018-05" db="EMBL/GenBank/DDBJ databases">
        <title>OpunRS2 (Oryza punctata Reference Sequence Version 2).</title>
        <authorList>
            <person name="Zhang J."/>
            <person name="Kudrna D."/>
            <person name="Lee S."/>
            <person name="Talag J."/>
            <person name="Welchert J."/>
            <person name="Wing R.A."/>
        </authorList>
    </citation>
    <scope>NUCLEOTIDE SEQUENCE [LARGE SCALE GENOMIC DNA]</scope>
</reference>
<keyword evidence="2" id="KW-1185">Reference proteome</keyword>
<dbReference type="HOGENOM" id="CLU_1752684_0_0_1"/>
<protein>
    <submittedName>
        <fullName evidence="1">Uncharacterized protein</fullName>
    </submittedName>
</protein>
<name>A0A0E0MN84_ORYPU</name>
<dbReference type="EnsemblPlants" id="OPUNC12G13300.1">
    <property type="protein sequence ID" value="OPUNC12G13300.1"/>
    <property type="gene ID" value="OPUNC12G13300"/>
</dbReference>
<evidence type="ECO:0000313" key="1">
    <source>
        <dbReference type="EnsemblPlants" id="OPUNC12G13300.1"/>
    </source>
</evidence>
<evidence type="ECO:0000313" key="2">
    <source>
        <dbReference type="Proteomes" id="UP000026962"/>
    </source>
</evidence>